<dbReference type="Proteomes" id="UP000789342">
    <property type="component" value="Unassembled WGS sequence"/>
</dbReference>
<comment type="caution">
    <text evidence="1">The sequence shown here is derived from an EMBL/GenBank/DDBJ whole genome shotgun (WGS) entry which is preliminary data.</text>
</comment>
<proteinExistence type="predicted"/>
<protein>
    <submittedName>
        <fullName evidence="1">12457_t:CDS:1</fullName>
    </submittedName>
</protein>
<keyword evidence="2" id="KW-1185">Reference proteome</keyword>
<name>A0A9N9D9S8_9GLOM</name>
<accession>A0A9N9D9S8</accession>
<evidence type="ECO:0000313" key="1">
    <source>
        <dbReference type="EMBL" id="CAG8631786.1"/>
    </source>
</evidence>
<gene>
    <name evidence="1" type="ORF">AMORRO_LOCUS9123</name>
</gene>
<evidence type="ECO:0000313" key="2">
    <source>
        <dbReference type="Proteomes" id="UP000789342"/>
    </source>
</evidence>
<dbReference type="AlphaFoldDB" id="A0A9N9D9S8"/>
<dbReference type="EMBL" id="CAJVPV010008533">
    <property type="protein sequence ID" value="CAG8631786.1"/>
    <property type="molecule type" value="Genomic_DNA"/>
</dbReference>
<sequence length="158" mass="18887">MSPGACNLETNMDDCDWNKQQCDQYVTFDSETMSLGAGAYNHVVDDTHQWNFNHTVDNAQPWNYNYNIDNAQPWNEYTYVQHDFRKQIKTLQKVYDHETKSHILNTQQWGQHIQSNCEEYTIMVRNTHDYITEGTQPWNQELRCKEEYNDNTRCVHEP</sequence>
<reference evidence="1" key="1">
    <citation type="submission" date="2021-06" db="EMBL/GenBank/DDBJ databases">
        <authorList>
            <person name="Kallberg Y."/>
            <person name="Tangrot J."/>
            <person name="Rosling A."/>
        </authorList>
    </citation>
    <scope>NUCLEOTIDE SEQUENCE</scope>
    <source>
        <strain evidence="1">CL551</strain>
    </source>
</reference>
<organism evidence="1 2">
    <name type="scientific">Acaulospora morrowiae</name>
    <dbReference type="NCBI Taxonomy" id="94023"/>
    <lineage>
        <taxon>Eukaryota</taxon>
        <taxon>Fungi</taxon>
        <taxon>Fungi incertae sedis</taxon>
        <taxon>Mucoromycota</taxon>
        <taxon>Glomeromycotina</taxon>
        <taxon>Glomeromycetes</taxon>
        <taxon>Diversisporales</taxon>
        <taxon>Acaulosporaceae</taxon>
        <taxon>Acaulospora</taxon>
    </lineage>
</organism>